<dbReference type="InterPro" id="IPR003203">
    <property type="entry name" value="CobU/CobP"/>
</dbReference>
<evidence type="ECO:0000256" key="17">
    <source>
        <dbReference type="ARBA" id="ARBA00030571"/>
    </source>
</evidence>
<evidence type="ECO:0000256" key="4">
    <source>
        <dbReference type="ARBA" id="ARBA00003889"/>
    </source>
</evidence>
<organism evidence="19 20">
    <name type="scientific">Paenibacillus terrae</name>
    <dbReference type="NCBI Taxonomy" id="159743"/>
    <lineage>
        <taxon>Bacteria</taxon>
        <taxon>Bacillati</taxon>
        <taxon>Bacillota</taxon>
        <taxon>Bacilli</taxon>
        <taxon>Bacillales</taxon>
        <taxon>Paenibacillaceae</taxon>
        <taxon>Paenibacillus</taxon>
    </lineage>
</organism>
<evidence type="ECO:0000256" key="12">
    <source>
        <dbReference type="ARBA" id="ARBA00022741"/>
    </source>
</evidence>
<keyword evidence="14" id="KW-0067">ATP-binding</keyword>
<evidence type="ECO:0000256" key="14">
    <source>
        <dbReference type="ARBA" id="ARBA00022840"/>
    </source>
</evidence>
<evidence type="ECO:0000313" key="20">
    <source>
        <dbReference type="Proteomes" id="UP000308114"/>
    </source>
</evidence>
<evidence type="ECO:0000256" key="1">
    <source>
        <dbReference type="ARBA" id="ARBA00000312"/>
    </source>
</evidence>
<dbReference type="UniPathway" id="UPA00148">
    <property type="reaction ID" value="UER00236"/>
</dbReference>
<evidence type="ECO:0000256" key="16">
    <source>
        <dbReference type="ARBA" id="ARBA00029570"/>
    </source>
</evidence>
<comment type="catalytic activity">
    <reaction evidence="1">
        <text>adenosylcob(III)inamide + ATP = adenosylcob(III)inamide phosphate + ADP + H(+)</text>
        <dbReference type="Rhea" id="RHEA:15769"/>
        <dbReference type="ChEBI" id="CHEBI:2480"/>
        <dbReference type="ChEBI" id="CHEBI:15378"/>
        <dbReference type="ChEBI" id="CHEBI:30616"/>
        <dbReference type="ChEBI" id="CHEBI:58502"/>
        <dbReference type="ChEBI" id="CHEBI:456216"/>
        <dbReference type="EC" id="2.7.1.156"/>
    </reaction>
</comment>
<comment type="pathway">
    <text evidence="5">Cofactor biosynthesis; adenosylcobalamin biosynthesis; adenosylcobalamin from cob(II)yrinate a,c-diamide: step 6/7.</text>
</comment>
<comment type="similarity">
    <text evidence="7">Belongs to the CobU/CobP family.</text>
</comment>
<dbReference type="GO" id="GO:0043752">
    <property type="term" value="F:adenosylcobinamide kinase activity"/>
    <property type="evidence" value="ECO:0007669"/>
    <property type="project" value="UniProtKB-EC"/>
</dbReference>
<keyword evidence="12" id="KW-0547">Nucleotide-binding</keyword>
<comment type="caution">
    <text evidence="19">The sequence shown here is derived from an EMBL/GenBank/DDBJ whole genome shotgun (WGS) entry which is preliminary data.</text>
</comment>
<evidence type="ECO:0000256" key="15">
    <source>
        <dbReference type="ARBA" id="ARBA00023134"/>
    </source>
</evidence>
<reference evidence="19 20" key="1">
    <citation type="submission" date="2018-01" db="EMBL/GenBank/DDBJ databases">
        <title>Bacillales members from the olive rhizosphere are effective biological control agents against Verticillium dahliae.</title>
        <authorList>
            <person name="Gomez-Lama C."/>
            <person name="Legarda G."/>
            <person name="Ruano-Rosa D."/>
            <person name="Pizarro-Tobias P."/>
            <person name="Valverde-Corredor A."/>
            <person name="Niqui J.L."/>
            <person name="Trivino J.C."/>
            <person name="Roca A."/>
            <person name="Mercado-Blanco J."/>
        </authorList>
    </citation>
    <scope>NUCLEOTIDE SEQUENCE [LARGE SCALE GENOMIC DNA]</scope>
    <source>
        <strain evidence="19 20">PIC167</strain>
    </source>
</reference>
<dbReference type="Proteomes" id="UP000308114">
    <property type="component" value="Unassembled WGS sequence"/>
</dbReference>
<evidence type="ECO:0000256" key="10">
    <source>
        <dbReference type="ARBA" id="ARBA00022573"/>
    </source>
</evidence>
<comment type="catalytic activity">
    <reaction evidence="3">
        <text>adenosylcob(III)inamide + GTP = adenosylcob(III)inamide phosphate + GDP + H(+)</text>
        <dbReference type="Rhea" id="RHEA:15765"/>
        <dbReference type="ChEBI" id="CHEBI:2480"/>
        <dbReference type="ChEBI" id="CHEBI:15378"/>
        <dbReference type="ChEBI" id="CHEBI:37565"/>
        <dbReference type="ChEBI" id="CHEBI:58189"/>
        <dbReference type="ChEBI" id="CHEBI:58502"/>
        <dbReference type="EC" id="2.7.1.156"/>
    </reaction>
</comment>
<comment type="function">
    <text evidence="4">Catalyzes ATP-dependent phosphorylation of adenosylcobinamide and addition of GMP to adenosylcobinamide phosphate.</text>
</comment>
<evidence type="ECO:0000256" key="7">
    <source>
        <dbReference type="ARBA" id="ARBA00007490"/>
    </source>
</evidence>
<dbReference type="EC" id="2.7.1.156" evidence="8"/>
<comment type="pathway">
    <text evidence="6">Cofactor biosynthesis; adenosylcobalamin biosynthesis; adenosylcobalamin from cob(II)yrinate a,c-diamide: step 5/7.</text>
</comment>
<dbReference type="SUPFAM" id="SSF52540">
    <property type="entry name" value="P-loop containing nucleoside triphosphate hydrolases"/>
    <property type="match status" value="2"/>
</dbReference>
<evidence type="ECO:0000256" key="3">
    <source>
        <dbReference type="ARBA" id="ARBA00001522"/>
    </source>
</evidence>
<evidence type="ECO:0000256" key="9">
    <source>
        <dbReference type="ARBA" id="ARBA00012523"/>
    </source>
</evidence>
<dbReference type="AlphaFoldDB" id="A0A4U2Q4B4"/>
<evidence type="ECO:0000256" key="6">
    <source>
        <dbReference type="ARBA" id="ARBA00005159"/>
    </source>
</evidence>
<dbReference type="CDD" id="cd00544">
    <property type="entry name" value="CobU"/>
    <property type="match status" value="1"/>
</dbReference>
<proteinExistence type="inferred from homology"/>
<dbReference type="Gene3D" id="3.40.50.300">
    <property type="entry name" value="P-loop containing nucleotide triphosphate hydrolases"/>
    <property type="match status" value="1"/>
</dbReference>
<accession>A0A4U2Q4B4</accession>
<keyword evidence="13 19" id="KW-0418">Kinase</keyword>
<dbReference type="Pfam" id="PF02283">
    <property type="entry name" value="CobU"/>
    <property type="match status" value="2"/>
</dbReference>
<evidence type="ECO:0000256" key="11">
    <source>
        <dbReference type="ARBA" id="ARBA00022679"/>
    </source>
</evidence>
<dbReference type="InterPro" id="IPR027417">
    <property type="entry name" value="P-loop_NTPase"/>
</dbReference>
<dbReference type="PANTHER" id="PTHR34848:SF1">
    <property type="entry name" value="BIFUNCTIONAL ADENOSYLCOBALAMIN BIOSYNTHESIS PROTEIN COBU"/>
    <property type="match status" value="1"/>
</dbReference>
<dbReference type="GO" id="GO:0005525">
    <property type="term" value="F:GTP binding"/>
    <property type="evidence" value="ECO:0007669"/>
    <property type="project" value="UniProtKB-KW"/>
</dbReference>
<dbReference type="EC" id="2.7.7.62" evidence="9"/>
<keyword evidence="11 19" id="KW-0808">Transferase</keyword>
<dbReference type="GO" id="GO:0008820">
    <property type="term" value="F:cobinamide phosphate guanylyltransferase activity"/>
    <property type="evidence" value="ECO:0007669"/>
    <property type="project" value="UniProtKB-EC"/>
</dbReference>
<keyword evidence="15" id="KW-0342">GTP-binding</keyword>
<dbReference type="GO" id="GO:0005524">
    <property type="term" value="F:ATP binding"/>
    <property type="evidence" value="ECO:0007669"/>
    <property type="project" value="UniProtKB-KW"/>
</dbReference>
<feature type="region of interest" description="Disordered" evidence="18">
    <location>
        <begin position="83"/>
        <end position="126"/>
    </location>
</feature>
<dbReference type="EMBL" id="PNXQ01000012">
    <property type="protein sequence ID" value="TKH44258.1"/>
    <property type="molecule type" value="Genomic_DNA"/>
</dbReference>
<protein>
    <recommendedName>
        <fullName evidence="16">Adenosylcobinamide kinase</fullName>
        <ecNumber evidence="8">2.7.1.156</ecNumber>
        <ecNumber evidence="9">2.7.7.62</ecNumber>
    </recommendedName>
    <alternativeName>
        <fullName evidence="17">Adenosylcobinamide-phosphate guanylyltransferase</fullName>
    </alternativeName>
</protein>
<dbReference type="RefSeq" id="WP_137062086.1">
    <property type="nucleotide sequence ID" value="NZ_PNXQ01000012.1"/>
</dbReference>
<dbReference type="GO" id="GO:0009236">
    <property type="term" value="P:cobalamin biosynthetic process"/>
    <property type="evidence" value="ECO:0007669"/>
    <property type="project" value="UniProtKB-UniPathway"/>
</dbReference>
<evidence type="ECO:0000256" key="13">
    <source>
        <dbReference type="ARBA" id="ARBA00022777"/>
    </source>
</evidence>
<feature type="compositionally biased region" description="Low complexity" evidence="18">
    <location>
        <begin position="93"/>
        <end position="106"/>
    </location>
</feature>
<gene>
    <name evidence="19" type="ORF">C1I60_13085</name>
</gene>
<evidence type="ECO:0000313" key="19">
    <source>
        <dbReference type="EMBL" id="TKH44258.1"/>
    </source>
</evidence>
<dbReference type="PANTHER" id="PTHR34848">
    <property type="match status" value="1"/>
</dbReference>
<keyword evidence="10" id="KW-0169">Cobalamin biosynthesis</keyword>
<comment type="catalytic activity">
    <reaction evidence="2">
        <text>adenosylcob(III)inamide phosphate + GTP + H(+) = adenosylcob(III)inamide-GDP + diphosphate</text>
        <dbReference type="Rhea" id="RHEA:22712"/>
        <dbReference type="ChEBI" id="CHEBI:15378"/>
        <dbReference type="ChEBI" id="CHEBI:33019"/>
        <dbReference type="ChEBI" id="CHEBI:37565"/>
        <dbReference type="ChEBI" id="CHEBI:58502"/>
        <dbReference type="ChEBI" id="CHEBI:60487"/>
        <dbReference type="EC" id="2.7.7.62"/>
    </reaction>
</comment>
<sequence length="254" mass="26906">MKALVTGGARSGKSGFAERLCMSRAPRACYIATAQAYDVEMKERIALHRLQRESAGYDWQTLEEAQALPELLWRLGSGVEPRLAAQGDKPADEASASGASAAFSVAQPADASPTGEGRSVLHSAARSAAAEQQIGNGTVDLHASQAPQPASAPMVLVDCLTFWLSNVLLAAGKDGDAAARAAMDELAIAVEQYPGPLVIVTNEVGDGIVPEYPLGRLYRDLSGVMNQRIARLCDEVFLVTAGIPVELKQLEYKL</sequence>
<evidence type="ECO:0000256" key="8">
    <source>
        <dbReference type="ARBA" id="ARBA00012016"/>
    </source>
</evidence>
<evidence type="ECO:0000256" key="5">
    <source>
        <dbReference type="ARBA" id="ARBA00004692"/>
    </source>
</evidence>
<evidence type="ECO:0000256" key="18">
    <source>
        <dbReference type="SAM" id="MobiDB-lite"/>
    </source>
</evidence>
<evidence type="ECO:0000256" key="2">
    <source>
        <dbReference type="ARBA" id="ARBA00000711"/>
    </source>
</evidence>
<name>A0A4U2Q4B4_9BACL</name>